<dbReference type="Pfam" id="PF13302">
    <property type="entry name" value="Acetyltransf_3"/>
    <property type="match status" value="1"/>
</dbReference>
<dbReference type="SUPFAM" id="SSF55729">
    <property type="entry name" value="Acyl-CoA N-acyltransferases (Nat)"/>
    <property type="match status" value="1"/>
</dbReference>
<dbReference type="InterPro" id="IPR016181">
    <property type="entry name" value="Acyl_CoA_acyltransferase"/>
</dbReference>
<dbReference type="RefSeq" id="WP_275821446.1">
    <property type="nucleotide sequence ID" value="NZ_BAAANM010000009.1"/>
</dbReference>
<dbReference type="PANTHER" id="PTHR43441">
    <property type="entry name" value="RIBOSOMAL-PROTEIN-SERINE ACETYLTRANSFERASE"/>
    <property type="match status" value="1"/>
</dbReference>
<proteinExistence type="predicted"/>
<evidence type="ECO:0000259" key="1">
    <source>
        <dbReference type="PROSITE" id="PS51186"/>
    </source>
</evidence>
<feature type="domain" description="N-acetyltransferase" evidence="1">
    <location>
        <begin position="12"/>
        <end position="172"/>
    </location>
</feature>
<dbReference type="PANTHER" id="PTHR43441:SF10">
    <property type="entry name" value="ACETYLTRANSFERASE"/>
    <property type="match status" value="1"/>
</dbReference>
<protein>
    <submittedName>
        <fullName evidence="2">GNAT family N-acetyltransferase</fullName>
    </submittedName>
</protein>
<keyword evidence="3" id="KW-1185">Reference proteome</keyword>
<dbReference type="CDD" id="cd04301">
    <property type="entry name" value="NAT_SF"/>
    <property type="match status" value="1"/>
</dbReference>
<dbReference type="Proteomes" id="UP001220022">
    <property type="component" value="Unassembled WGS sequence"/>
</dbReference>
<accession>A0ABT5Z9X4</accession>
<comment type="caution">
    <text evidence="2">The sequence shown here is derived from an EMBL/GenBank/DDBJ whole genome shotgun (WGS) entry which is preliminary data.</text>
</comment>
<dbReference type="InterPro" id="IPR000182">
    <property type="entry name" value="GNAT_dom"/>
</dbReference>
<dbReference type="PROSITE" id="PS51186">
    <property type="entry name" value="GNAT"/>
    <property type="match status" value="1"/>
</dbReference>
<sequence>MLRPVELEAYGLTLRPWEEADVKAALRGLSDPDFNRWNTPSVRIEDEEGALRFIRSRRQGWLRGDMLSFAVAEDGEVRGHVAVQLSDPRMRNGRVGYWVIRENRGRRIASRALETLTRWAFRDLGLHRMELGHDLDNEASCAVARRCAYAYEGLLRGARIDLDGVPRDLHLHARLVIDPAPEAPSAP</sequence>
<evidence type="ECO:0000313" key="3">
    <source>
        <dbReference type="Proteomes" id="UP001220022"/>
    </source>
</evidence>
<dbReference type="Gene3D" id="3.40.630.30">
    <property type="match status" value="1"/>
</dbReference>
<dbReference type="EMBL" id="JARHTQ010000037">
    <property type="protein sequence ID" value="MDF2260630.1"/>
    <property type="molecule type" value="Genomic_DNA"/>
</dbReference>
<evidence type="ECO:0000313" key="2">
    <source>
        <dbReference type="EMBL" id="MDF2260630.1"/>
    </source>
</evidence>
<organism evidence="2 3">
    <name type="scientific">Streptantibioticus ferralitis</name>
    <dbReference type="NCBI Taxonomy" id="236510"/>
    <lineage>
        <taxon>Bacteria</taxon>
        <taxon>Bacillati</taxon>
        <taxon>Actinomycetota</taxon>
        <taxon>Actinomycetes</taxon>
        <taxon>Kitasatosporales</taxon>
        <taxon>Streptomycetaceae</taxon>
        <taxon>Streptantibioticus</taxon>
    </lineage>
</organism>
<gene>
    <name evidence="2" type="ORF">P2L57_34450</name>
</gene>
<dbReference type="InterPro" id="IPR051908">
    <property type="entry name" value="Ribosomal_N-acetyltransferase"/>
</dbReference>
<name>A0ABT5Z9X4_9ACTN</name>
<reference evidence="2 3" key="1">
    <citation type="submission" date="2023-03" db="EMBL/GenBank/DDBJ databases">
        <title>Draft genome sequence of type strain Streptomyces ferralitis JCM 14344.</title>
        <authorList>
            <person name="Klaysubun C."/>
            <person name="Duangmal K."/>
        </authorList>
    </citation>
    <scope>NUCLEOTIDE SEQUENCE [LARGE SCALE GENOMIC DNA]</scope>
    <source>
        <strain evidence="2 3">JCM 14344</strain>
    </source>
</reference>